<dbReference type="Gene3D" id="4.10.280.10">
    <property type="entry name" value="Helix-loop-helix DNA-binding domain"/>
    <property type="match status" value="1"/>
</dbReference>
<gene>
    <name evidence="1" type="ORF">GCM10007216_32080</name>
</gene>
<keyword evidence="2" id="KW-1185">Reference proteome</keyword>
<dbReference type="Pfam" id="PF09388">
    <property type="entry name" value="SpoOE-like"/>
    <property type="match status" value="1"/>
</dbReference>
<dbReference type="InterPro" id="IPR018540">
    <property type="entry name" value="Spo0E-like"/>
</dbReference>
<evidence type="ECO:0000313" key="1">
    <source>
        <dbReference type="EMBL" id="GGC98871.1"/>
    </source>
</evidence>
<proteinExistence type="predicted"/>
<protein>
    <recommendedName>
        <fullName evidence="3">Aspartyl-phosphate phosphatase Spo0E family protein</fullName>
    </recommendedName>
</protein>
<evidence type="ECO:0008006" key="3">
    <source>
        <dbReference type="Google" id="ProtNLM"/>
    </source>
</evidence>
<sequence>MSTKYPINCRLSDCELLRIINKLRSQMVKYGLAEGLRNKKTLEVSQQLDIYLMELQKRKYLK</sequence>
<comment type="caution">
    <text evidence="1">The sequence shown here is derived from an EMBL/GenBank/DDBJ whole genome shotgun (WGS) entry which is preliminary data.</text>
</comment>
<dbReference type="EMBL" id="BMCJ01000006">
    <property type="protein sequence ID" value="GGC98871.1"/>
    <property type="molecule type" value="Genomic_DNA"/>
</dbReference>
<dbReference type="InterPro" id="IPR036638">
    <property type="entry name" value="HLH_DNA-bd_sf"/>
</dbReference>
<name>A0ABQ1PLD7_9BACI</name>
<accession>A0ABQ1PLD7</accession>
<reference evidence="2" key="1">
    <citation type="journal article" date="2019" name="Int. J. Syst. Evol. Microbiol.">
        <title>The Global Catalogue of Microorganisms (GCM) 10K type strain sequencing project: providing services to taxonomists for standard genome sequencing and annotation.</title>
        <authorList>
            <consortium name="The Broad Institute Genomics Platform"/>
            <consortium name="The Broad Institute Genome Sequencing Center for Infectious Disease"/>
            <person name="Wu L."/>
            <person name="Ma J."/>
        </authorList>
    </citation>
    <scope>NUCLEOTIDE SEQUENCE [LARGE SCALE GENOMIC DNA]</scope>
    <source>
        <strain evidence="2">CCM 7282</strain>
    </source>
</reference>
<evidence type="ECO:0000313" key="2">
    <source>
        <dbReference type="Proteomes" id="UP000619534"/>
    </source>
</evidence>
<dbReference type="RefSeq" id="WP_082411903.1">
    <property type="nucleotide sequence ID" value="NZ_BMCJ01000006.1"/>
</dbReference>
<organism evidence="1 2">
    <name type="scientific">Thalassobacillus devorans</name>
    <dbReference type="NCBI Taxonomy" id="279813"/>
    <lineage>
        <taxon>Bacteria</taxon>
        <taxon>Bacillati</taxon>
        <taxon>Bacillota</taxon>
        <taxon>Bacilli</taxon>
        <taxon>Bacillales</taxon>
        <taxon>Bacillaceae</taxon>
        <taxon>Thalassobacillus</taxon>
    </lineage>
</organism>
<dbReference type="SUPFAM" id="SSF140500">
    <property type="entry name" value="BAS1536-like"/>
    <property type="match status" value="1"/>
</dbReference>
<dbReference type="InterPro" id="IPR037208">
    <property type="entry name" value="Spo0E-like_sf"/>
</dbReference>
<dbReference type="Proteomes" id="UP000619534">
    <property type="component" value="Unassembled WGS sequence"/>
</dbReference>